<dbReference type="InterPro" id="IPR000531">
    <property type="entry name" value="Beta-barrel_TonB"/>
</dbReference>
<reference evidence="18 19" key="1">
    <citation type="submission" date="2019-11" db="EMBL/GenBank/DDBJ databases">
        <title>Isolation of a new High Light Tolerant Cyanobacteria.</title>
        <authorList>
            <person name="Dobson Z."/>
            <person name="Vaughn N."/>
            <person name="Vaughn M."/>
            <person name="Fromme P."/>
            <person name="Mazor Y."/>
        </authorList>
    </citation>
    <scope>NUCLEOTIDE SEQUENCE [LARGE SCALE GENOMIC DNA]</scope>
    <source>
        <strain evidence="18 19">0216</strain>
    </source>
</reference>
<evidence type="ECO:0000256" key="11">
    <source>
        <dbReference type="ARBA" id="ARBA00023136"/>
    </source>
</evidence>
<evidence type="ECO:0000259" key="16">
    <source>
        <dbReference type="Pfam" id="PF07715"/>
    </source>
</evidence>
<evidence type="ECO:0000259" key="17">
    <source>
        <dbReference type="Pfam" id="PF11741"/>
    </source>
</evidence>
<feature type="domain" description="AMIN" evidence="17">
    <location>
        <begin position="49"/>
        <end position="133"/>
    </location>
</feature>
<protein>
    <submittedName>
        <fullName evidence="18">TonB-dependent siderophore receptor</fullName>
    </submittedName>
</protein>
<dbReference type="Pfam" id="PF11741">
    <property type="entry name" value="AMIN"/>
    <property type="match status" value="1"/>
</dbReference>
<evidence type="ECO:0000256" key="8">
    <source>
        <dbReference type="ARBA" id="ARBA00023004"/>
    </source>
</evidence>
<dbReference type="GO" id="GO:0015344">
    <property type="term" value="F:siderophore uptake transmembrane transporter activity"/>
    <property type="evidence" value="ECO:0007669"/>
    <property type="project" value="TreeGrafter"/>
</dbReference>
<accession>A0A844H0C4</accession>
<evidence type="ECO:0000313" key="19">
    <source>
        <dbReference type="Proteomes" id="UP000437131"/>
    </source>
</evidence>
<dbReference type="FunFam" id="2.170.130.10:FF:000001">
    <property type="entry name" value="Catecholate siderophore TonB-dependent receptor"/>
    <property type="match status" value="1"/>
</dbReference>
<evidence type="ECO:0000256" key="2">
    <source>
        <dbReference type="ARBA" id="ARBA00009810"/>
    </source>
</evidence>
<comment type="similarity">
    <text evidence="2 13 14">Belongs to the TonB-dependent receptor family.</text>
</comment>
<dbReference type="Pfam" id="PF00593">
    <property type="entry name" value="TonB_dep_Rec_b-barrel"/>
    <property type="match status" value="1"/>
</dbReference>
<dbReference type="SUPFAM" id="SSF56935">
    <property type="entry name" value="Porins"/>
    <property type="match status" value="1"/>
</dbReference>
<keyword evidence="8" id="KW-0408">Iron</keyword>
<keyword evidence="6 13" id="KW-0812">Transmembrane</keyword>
<organism evidence="18 19">
    <name type="scientific">Cyanobacterium aponinum 0216</name>
    <dbReference type="NCBI Taxonomy" id="2676140"/>
    <lineage>
        <taxon>Bacteria</taxon>
        <taxon>Bacillati</taxon>
        <taxon>Cyanobacteriota</taxon>
        <taxon>Cyanophyceae</taxon>
        <taxon>Oscillatoriophycideae</taxon>
        <taxon>Chroococcales</taxon>
        <taxon>Geminocystaceae</taxon>
        <taxon>Cyanobacterium</taxon>
    </lineage>
</organism>
<dbReference type="GO" id="GO:0038023">
    <property type="term" value="F:signaling receptor activity"/>
    <property type="evidence" value="ECO:0007669"/>
    <property type="project" value="InterPro"/>
</dbReference>
<evidence type="ECO:0000256" key="5">
    <source>
        <dbReference type="ARBA" id="ARBA00022496"/>
    </source>
</evidence>
<sequence length="834" mass="94242">MKTNKLLFFMTLTGLIPLINQHNVKAENLIINKDNHLFAQVTIDSIITNIELRETDNKLELILQGNNLNSLQPLIFPDKNNLIIEFIDTQLSLSQGEEFLQLNPTDDIQEIQAINVEGGVRITIAGNNQLPTVEVTSINDNLVFGITIADITQTEEQIEIVATQEVQEEDYFTPDATTATLTDTPIRDVPQSIQVIPEQIIRDQQLLDLGDALRNVSGVQQTSADPRGQRFQIRGFSDASVLRDGFRQTFGRNGNIGFPDLGNLERIEVLKGPASILFGVVEPGGVINLVTKKPLKQPFYEAQLQVGNRGLIRPSFDISGAFNPDGEGNLFYRVNASYQSEASFRDFDTDIRRFFISPVFSWETEKVNLLVNVEYLNDERPNDFGLTALGDKVANIPRERNLGEPNDIARIEQLRLGYRFEYNFSDNWKIRHAFNYLSYDSYFETANAGSLNEETGILSRNFISLDQPSETYEIRLDTIGKFNTGAIEHQLLAGIDFFKRQDLNNIGRGDFFTNIPINIFNPIYNTVPRPNFQEEPVFFDGDTTVDAFGFFLQDQIAFTDNLKLLAGFRYDNIDQSNTNRPSVFSPEGSTDSQNNDAFTPRIGLVYQPIEPISLYGSYSRSFVPNSAITVNGNLLDPEEGEQFEFGIKTELLDKKLSFTASYFNLTKRNVATPDPDFPNFSVATGEQKSEGFELDLIGEILPGWNMVANYAYIDAKITQDNRGLEGNKLYSVPPNSFNFWTSYEIQQGDLQGLGFGLGFNYVDQRFGDNANSFTLDSYFLTNAGIFYNRDNWRVALNFRNIFDVNYIRASENRRVNEIYPGEPFTVIGSISVKF</sequence>
<dbReference type="AlphaFoldDB" id="A0A844H0C4"/>
<dbReference type="InterPro" id="IPR010105">
    <property type="entry name" value="TonB_sidphr_rcpt"/>
</dbReference>
<feature type="domain" description="TonB-dependent receptor plug" evidence="16">
    <location>
        <begin position="186"/>
        <end position="286"/>
    </location>
</feature>
<evidence type="ECO:0000256" key="14">
    <source>
        <dbReference type="RuleBase" id="RU003357"/>
    </source>
</evidence>
<comment type="subcellular location">
    <subcellularLocation>
        <location evidence="1 13">Cell outer membrane</location>
        <topology evidence="1 13">Multi-pass membrane protein</topology>
    </subcellularLocation>
</comment>
<dbReference type="PANTHER" id="PTHR32552">
    <property type="entry name" value="FERRICHROME IRON RECEPTOR-RELATED"/>
    <property type="match status" value="1"/>
</dbReference>
<dbReference type="InterPro" id="IPR036942">
    <property type="entry name" value="Beta-barrel_TonB_sf"/>
</dbReference>
<dbReference type="Gene3D" id="2.40.170.20">
    <property type="entry name" value="TonB-dependent receptor, beta-barrel domain"/>
    <property type="match status" value="1"/>
</dbReference>
<name>A0A844H0C4_9CHRO</name>
<dbReference type="GO" id="GO:0015891">
    <property type="term" value="P:siderophore transport"/>
    <property type="evidence" value="ECO:0007669"/>
    <property type="project" value="InterPro"/>
</dbReference>
<evidence type="ECO:0000256" key="10">
    <source>
        <dbReference type="ARBA" id="ARBA00023077"/>
    </source>
</evidence>
<evidence type="ECO:0000256" key="7">
    <source>
        <dbReference type="ARBA" id="ARBA00022729"/>
    </source>
</evidence>
<dbReference type="PROSITE" id="PS52016">
    <property type="entry name" value="TONB_DEPENDENT_REC_3"/>
    <property type="match status" value="1"/>
</dbReference>
<keyword evidence="12 13" id="KW-0998">Cell outer membrane</keyword>
<evidence type="ECO:0000256" key="6">
    <source>
        <dbReference type="ARBA" id="ARBA00022692"/>
    </source>
</evidence>
<keyword evidence="4 13" id="KW-1134">Transmembrane beta strand</keyword>
<feature type="domain" description="TonB-dependent receptor-like beta-barrel" evidence="15">
    <location>
        <begin position="364"/>
        <end position="801"/>
    </location>
</feature>
<dbReference type="GO" id="GO:0009279">
    <property type="term" value="C:cell outer membrane"/>
    <property type="evidence" value="ECO:0007669"/>
    <property type="project" value="UniProtKB-SubCell"/>
</dbReference>
<evidence type="ECO:0000256" key="4">
    <source>
        <dbReference type="ARBA" id="ARBA00022452"/>
    </source>
</evidence>
<dbReference type="InterPro" id="IPR021731">
    <property type="entry name" value="AMIN_dom"/>
</dbReference>
<proteinExistence type="inferred from homology"/>
<keyword evidence="9" id="KW-0406">Ion transport</keyword>
<evidence type="ECO:0000259" key="15">
    <source>
        <dbReference type="Pfam" id="PF00593"/>
    </source>
</evidence>
<evidence type="ECO:0000313" key="18">
    <source>
        <dbReference type="EMBL" id="MTF40499.1"/>
    </source>
</evidence>
<keyword evidence="18" id="KW-0675">Receptor</keyword>
<dbReference type="InterPro" id="IPR037066">
    <property type="entry name" value="Plug_dom_sf"/>
</dbReference>
<dbReference type="InterPro" id="IPR012910">
    <property type="entry name" value="Plug_dom"/>
</dbReference>
<comment type="caution">
    <text evidence="18">The sequence shown here is derived from an EMBL/GenBank/DDBJ whole genome shotgun (WGS) entry which is preliminary data.</text>
</comment>
<keyword evidence="3 13" id="KW-0813">Transport</keyword>
<keyword evidence="11 13" id="KW-0472">Membrane</keyword>
<evidence type="ECO:0000256" key="1">
    <source>
        <dbReference type="ARBA" id="ARBA00004571"/>
    </source>
</evidence>
<evidence type="ECO:0000256" key="9">
    <source>
        <dbReference type="ARBA" id="ARBA00023065"/>
    </source>
</evidence>
<dbReference type="Pfam" id="PF07715">
    <property type="entry name" value="Plug"/>
    <property type="match status" value="1"/>
</dbReference>
<dbReference type="Gene3D" id="2.170.130.10">
    <property type="entry name" value="TonB-dependent receptor, plug domain"/>
    <property type="match status" value="1"/>
</dbReference>
<gene>
    <name evidence="18" type="ORF">GGC33_16435</name>
</gene>
<dbReference type="PANTHER" id="PTHR32552:SF68">
    <property type="entry name" value="FERRICHROME OUTER MEMBRANE TRANSPORTER_PHAGE RECEPTOR"/>
    <property type="match status" value="1"/>
</dbReference>
<dbReference type="InterPro" id="IPR039426">
    <property type="entry name" value="TonB-dep_rcpt-like"/>
</dbReference>
<evidence type="ECO:0000256" key="3">
    <source>
        <dbReference type="ARBA" id="ARBA00022448"/>
    </source>
</evidence>
<dbReference type="RefSeq" id="WP_155084649.1">
    <property type="nucleotide sequence ID" value="NZ_WMIA01000031.1"/>
</dbReference>
<dbReference type="NCBIfam" id="TIGR01783">
    <property type="entry name" value="TonB-siderophor"/>
    <property type="match status" value="1"/>
</dbReference>
<keyword evidence="10 14" id="KW-0798">TonB box</keyword>
<dbReference type="EMBL" id="WMIA01000031">
    <property type="protein sequence ID" value="MTF40499.1"/>
    <property type="molecule type" value="Genomic_DNA"/>
</dbReference>
<evidence type="ECO:0000256" key="13">
    <source>
        <dbReference type="PROSITE-ProRule" id="PRU01360"/>
    </source>
</evidence>
<dbReference type="CDD" id="cd01347">
    <property type="entry name" value="ligand_gated_channel"/>
    <property type="match status" value="1"/>
</dbReference>
<keyword evidence="5" id="KW-0410">Iron transport</keyword>
<dbReference type="Proteomes" id="UP000437131">
    <property type="component" value="Unassembled WGS sequence"/>
</dbReference>
<evidence type="ECO:0000256" key="12">
    <source>
        <dbReference type="ARBA" id="ARBA00023237"/>
    </source>
</evidence>
<keyword evidence="7" id="KW-0732">Signal</keyword>
<dbReference type="FunFam" id="2.40.170.20:FF:000005">
    <property type="entry name" value="TonB-dependent siderophore receptor"/>
    <property type="match status" value="1"/>
</dbReference>